<feature type="region of interest" description="Disordered" evidence="1">
    <location>
        <begin position="451"/>
        <end position="496"/>
    </location>
</feature>
<proteinExistence type="predicted"/>
<dbReference type="EMBL" id="KZ679006">
    <property type="protein sequence ID" value="PSS27972.1"/>
    <property type="molecule type" value="Genomic_DNA"/>
</dbReference>
<dbReference type="GeneID" id="36573131"/>
<dbReference type="OrthoDB" id="3564019at2759"/>
<sequence>MSVKNEFIDLTLDDDDTSTSDYSPSVRAEEMATTWNNSRLDKGKEKVIEFKGKEFEKPQKQQSADSKPKKFIKATKSYLLNGFMADNLDDTTAYSWDTTTYTEQAAKEPNFIGNAFYYNLGKTSLYPDLGGEYVILYTRPVGTRFDQQAQSTTFPPCMGTRIIIATEVPKGNSDMVKNIERILRAGYWAAGDLSFNGLHVAMRCEKVSNSPHNFNRHKASVKTHPTDTTSTNADVGALDHMLEYGLRDTGSTISFGIKVTKGLWNEEQFKTDFFGFHFLQLELACFNARTKKPDRQLIVAVKIPKASDGDVSSMFILKQRLLSVRDVSILESKERVRELAHWHTYAVTEKYQARKTPSGWTPDATTDMGLDGGSFDASELEYHLFHCRDPIRELSNLIVWLGNFTIGPSTSKQDSALCEAREYMENRLQGMRFELRLREEAGGLGGPWPVPYSSHAVPTQGKQGSWKMENMEKSEKPMPLGDKKTQSRGGGVSLSIPRTEWEYDDAMEL</sequence>
<dbReference type="AlphaFoldDB" id="A0A2T3BF14"/>
<evidence type="ECO:0000256" key="1">
    <source>
        <dbReference type="SAM" id="MobiDB-lite"/>
    </source>
</evidence>
<organism evidence="2 3">
    <name type="scientific">Amorphotheca resinae ATCC 22711</name>
    <dbReference type="NCBI Taxonomy" id="857342"/>
    <lineage>
        <taxon>Eukaryota</taxon>
        <taxon>Fungi</taxon>
        <taxon>Dikarya</taxon>
        <taxon>Ascomycota</taxon>
        <taxon>Pezizomycotina</taxon>
        <taxon>Leotiomycetes</taxon>
        <taxon>Helotiales</taxon>
        <taxon>Amorphothecaceae</taxon>
        <taxon>Amorphotheca</taxon>
    </lineage>
</organism>
<reference evidence="2 3" key="1">
    <citation type="journal article" date="2018" name="New Phytol.">
        <title>Comparative genomics and transcriptomics depict ericoid mycorrhizal fungi as versatile saprotrophs and plant mutualists.</title>
        <authorList>
            <person name="Martino E."/>
            <person name="Morin E."/>
            <person name="Grelet G.A."/>
            <person name="Kuo A."/>
            <person name="Kohler A."/>
            <person name="Daghino S."/>
            <person name="Barry K.W."/>
            <person name="Cichocki N."/>
            <person name="Clum A."/>
            <person name="Dockter R.B."/>
            <person name="Hainaut M."/>
            <person name="Kuo R.C."/>
            <person name="LaButti K."/>
            <person name="Lindahl B.D."/>
            <person name="Lindquist E.A."/>
            <person name="Lipzen A."/>
            <person name="Khouja H.R."/>
            <person name="Magnuson J."/>
            <person name="Murat C."/>
            <person name="Ohm R.A."/>
            <person name="Singer S.W."/>
            <person name="Spatafora J.W."/>
            <person name="Wang M."/>
            <person name="Veneault-Fourrey C."/>
            <person name="Henrissat B."/>
            <person name="Grigoriev I.V."/>
            <person name="Martin F.M."/>
            <person name="Perotto S."/>
        </authorList>
    </citation>
    <scope>NUCLEOTIDE SEQUENCE [LARGE SCALE GENOMIC DNA]</scope>
    <source>
        <strain evidence="2 3">ATCC 22711</strain>
    </source>
</reference>
<protein>
    <submittedName>
        <fullName evidence="2">Uncharacterized protein</fullName>
    </submittedName>
</protein>
<keyword evidence="3" id="KW-1185">Reference proteome</keyword>
<name>A0A2T3BF14_AMORE</name>
<dbReference type="RefSeq" id="XP_024725497.1">
    <property type="nucleotide sequence ID" value="XM_024865050.1"/>
</dbReference>
<accession>A0A2T3BF14</accession>
<dbReference type="InParanoid" id="A0A2T3BF14"/>
<gene>
    <name evidence="2" type="ORF">M430DRAFT_24351</name>
</gene>
<evidence type="ECO:0000313" key="3">
    <source>
        <dbReference type="Proteomes" id="UP000241818"/>
    </source>
</evidence>
<dbReference type="Proteomes" id="UP000241818">
    <property type="component" value="Unassembled WGS sequence"/>
</dbReference>
<evidence type="ECO:0000313" key="2">
    <source>
        <dbReference type="EMBL" id="PSS27972.1"/>
    </source>
</evidence>
<feature type="compositionally biased region" description="Basic and acidic residues" evidence="1">
    <location>
        <begin position="469"/>
        <end position="485"/>
    </location>
</feature>